<sequence>MGTEDQMDTLLVWNIDVLFNNLTRNNPLLENYVNDLLPKLLNYFKIEDGDQISNILGAKDDLEERKAQAALPIPLPPIYTIFDQNTPLPKRANELAEETMSTEELKKLRDLLELCDVDPGEFFEALEQAEKDSDSNKFYKDCLNTLQNTFV</sequence>
<dbReference type="Proteomes" id="UP000887561">
    <property type="component" value="Unplaced"/>
</dbReference>
<dbReference type="WBParaSite" id="scaffold932_cov147.g2114">
    <property type="protein sequence ID" value="scaffold932_cov147.g2114"/>
    <property type="gene ID" value="scaffold932_cov147.g2114"/>
</dbReference>
<evidence type="ECO:0000313" key="1">
    <source>
        <dbReference type="Proteomes" id="UP000887561"/>
    </source>
</evidence>
<accession>A0A915N840</accession>
<evidence type="ECO:0000313" key="2">
    <source>
        <dbReference type="WBParaSite" id="scaffold932_cov147.g2114"/>
    </source>
</evidence>
<protein>
    <submittedName>
        <fullName evidence="2">Uncharacterized protein</fullName>
    </submittedName>
</protein>
<organism evidence="1 2">
    <name type="scientific">Meloidogyne javanica</name>
    <name type="common">Root-knot nematode worm</name>
    <dbReference type="NCBI Taxonomy" id="6303"/>
    <lineage>
        <taxon>Eukaryota</taxon>
        <taxon>Metazoa</taxon>
        <taxon>Ecdysozoa</taxon>
        <taxon>Nematoda</taxon>
        <taxon>Chromadorea</taxon>
        <taxon>Rhabditida</taxon>
        <taxon>Tylenchina</taxon>
        <taxon>Tylenchomorpha</taxon>
        <taxon>Tylenchoidea</taxon>
        <taxon>Meloidogynidae</taxon>
        <taxon>Meloidogyninae</taxon>
        <taxon>Meloidogyne</taxon>
        <taxon>Meloidogyne incognita group</taxon>
    </lineage>
</organism>
<dbReference type="AlphaFoldDB" id="A0A915N840"/>
<proteinExistence type="predicted"/>
<reference evidence="2" key="1">
    <citation type="submission" date="2022-11" db="UniProtKB">
        <authorList>
            <consortium name="WormBaseParasite"/>
        </authorList>
    </citation>
    <scope>IDENTIFICATION</scope>
</reference>
<name>A0A915N840_MELJA</name>
<keyword evidence="1" id="KW-1185">Reference proteome</keyword>